<proteinExistence type="predicted"/>
<evidence type="ECO:0000313" key="3">
    <source>
        <dbReference type="Proteomes" id="UP000184364"/>
    </source>
</evidence>
<keyword evidence="1" id="KW-0472">Membrane</keyword>
<organism evidence="2 3">
    <name type="scientific">Chryseobacterium polytrichastri</name>
    <dbReference type="NCBI Taxonomy" id="1302687"/>
    <lineage>
        <taxon>Bacteria</taxon>
        <taxon>Pseudomonadati</taxon>
        <taxon>Bacteroidota</taxon>
        <taxon>Flavobacteriia</taxon>
        <taxon>Flavobacteriales</taxon>
        <taxon>Weeksellaceae</taxon>
        <taxon>Chryseobacterium group</taxon>
        <taxon>Chryseobacterium</taxon>
    </lineage>
</organism>
<dbReference type="Proteomes" id="UP000184364">
    <property type="component" value="Unassembled WGS sequence"/>
</dbReference>
<protein>
    <recommendedName>
        <fullName evidence="4">Branched-chain amino acid:cation transporter, LIVCS family</fullName>
    </recommendedName>
</protein>
<dbReference type="OrthoDB" id="1274032at2"/>
<feature type="transmembrane region" description="Helical" evidence="1">
    <location>
        <begin position="12"/>
        <end position="35"/>
    </location>
</feature>
<accession>A0A1M6THF4</accession>
<reference evidence="3" key="1">
    <citation type="submission" date="2016-11" db="EMBL/GenBank/DDBJ databases">
        <authorList>
            <person name="Varghese N."/>
            <person name="Submissions S."/>
        </authorList>
    </citation>
    <scope>NUCLEOTIDE SEQUENCE [LARGE SCALE GENOMIC DNA]</scope>
    <source>
        <strain evidence="3">DSM 26899</strain>
    </source>
</reference>
<gene>
    <name evidence="2" type="ORF">SAMN05444267_100593</name>
</gene>
<name>A0A1M6THF4_9FLAO</name>
<dbReference type="AlphaFoldDB" id="A0A1M6THF4"/>
<dbReference type="RefSeq" id="WP_073291320.1">
    <property type="nucleotide sequence ID" value="NZ_FRAV01000005.1"/>
</dbReference>
<evidence type="ECO:0000256" key="1">
    <source>
        <dbReference type="SAM" id="Phobius"/>
    </source>
</evidence>
<keyword evidence="1" id="KW-0812">Transmembrane</keyword>
<dbReference type="STRING" id="1302687.SAMN05444267_100593"/>
<feature type="transmembrane region" description="Helical" evidence="1">
    <location>
        <begin position="78"/>
        <end position="95"/>
    </location>
</feature>
<keyword evidence="3" id="KW-1185">Reference proteome</keyword>
<feature type="transmembrane region" description="Helical" evidence="1">
    <location>
        <begin position="47"/>
        <end position="66"/>
    </location>
</feature>
<keyword evidence="1" id="KW-1133">Transmembrane helix</keyword>
<evidence type="ECO:0008006" key="4">
    <source>
        <dbReference type="Google" id="ProtNLM"/>
    </source>
</evidence>
<evidence type="ECO:0000313" key="2">
    <source>
        <dbReference type="EMBL" id="SHK56208.1"/>
    </source>
</evidence>
<dbReference type="EMBL" id="FRAV01000005">
    <property type="protein sequence ID" value="SHK56208.1"/>
    <property type="molecule type" value="Genomic_DNA"/>
</dbReference>
<sequence>MKNSASNKITNKLTFFFILGLLSILAIIIFSIIAFNSVSAQDGLAGMYALFGLIPVVIIMILDRICVWKFGARKVNKIQFYIAGVLFSLFILNWIRLQLQ</sequence>